<evidence type="ECO:0000256" key="6">
    <source>
        <dbReference type="SAM" id="MobiDB-lite"/>
    </source>
</evidence>
<keyword evidence="3" id="KW-0540">Nuclease</keyword>
<dbReference type="Pfam" id="PF03159">
    <property type="entry name" value="XRN_N"/>
    <property type="match status" value="1"/>
</dbReference>
<reference evidence="9" key="2">
    <citation type="submission" date="2020-03" db="EMBL/GenBank/DDBJ databases">
        <title>Walnut 2.0.</title>
        <authorList>
            <person name="Marrano A."/>
            <person name="Britton M."/>
            <person name="Zimin A.V."/>
            <person name="Zaini P.A."/>
            <person name="Workman R."/>
            <person name="Puiu D."/>
            <person name="Bianco L."/>
            <person name="Allen B.J."/>
            <person name="Troggio M."/>
            <person name="Leslie C.A."/>
            <person name="Timp W."/>
            <person name="Dendekar A."/>
            <person name="Salzberg S.L."/>
            <person name="Neale D.B."/>
        </authorList>
    </citation>
    <scope>NUCLEOTIDE SEQUENCE</scope>
    <source>
        <tissue evidence="9">Leaves</tissue>
    </source>
</reference>
<dbReference type="Gramene" id="Jr01_23150_p1">
    <property type="protein sequence ID" value="cds.Jr01_23150_p1"/>
    <property type="gene ID" value="Jr01_23150"/>
</dbReference>
<gene>
    <name evidence="9" type="ORF">F2P56_002137</name>
</gene>
<evidence type="ECO:0000259" key="8">
    <source>
        <dbReference type="Pfam" id="PF17846"/>
    </source>
</evidence>
<dbReference type="FunFam" id="3.40.50.12390:FF:000003">
    <property type="entry name" value="5'-3' exoribonuclease"/>
    <property type="match status" value="1"/>
</dbReference>
<feature type="region of interest" description="Disordered" evidence="6">
    <location>
        <begin position="123"/>
        <end position="142"/>
    </location>
</feature>
<comment type="caution">
    <text evidence="9">The sequence shown here is derived from an EMBL/GenBank/DDBJ whole genome shotgun (WGS) entry which is preliminary data.</text>
</comment>
<accession>A0A833Y890</accession>
<dbReference type="Pfam" id="PF17846">
    <property type="entry name" value="XRN_M"/>
    <property type="match status" value="1"/>
</dbReference>
<sequence>MGIPAFYRWLVERYPRAAVSVIEDEPPLLDTTGPNPNGYEFDNLYLDMNGIVHPCFHPEGLPPPKSYDDVFRAVFNYIDRIFSIVRPRKLLFLAIDGVAPRAKMNQQRSRRFRAAKDAADEASWRESKIESEEEKSASLEQSKKLDSNVITPGTGFMALLSSSLHYYIRLRMNSDAGWQGIKVILSDANVPGEGEHKIMSYIRLQRNLPGYDPNTRHCLYGLDADLIMLALATHEIHFSILREDVRGAGPNEKTVKCAKDSLLVSQQGEREYPKQMEVVDENVEDYVSRQKFQFLNIWVLREYLAIDMKVKGFKKKAKLECLVDDFVFMCLFIGNDFLPHIPSLEISEGAIDLLMMVYRKEFVKMGGYLTNSSKVNNLSL</sequence>
<feature type="domain" description="Xrn1 N-terminal" evidence="7">
    <location>
        <begin position="1"/>
        <end position="244"/>
    </location>
</feature>
<name>A0A833Y890_JUGRE</name>
<evidence type="ECO:0000313" key="9">
    <source>
        <dbReference type="EMBL" id="KAF5481493.1"/>
    </source>
</evidence>
<evidence type="ECO:0000259" key="7">
    <source>
        <dbReference type="Pfam" id="PF03159"/>
    </source>
</evidence>
<dbReference type="PANTHER" id="PTHR12341">
    <property type="entry name" value="5'-&gt;3' EXORIBONUCLEASE"/>
    <property type="match status" value="1"/>
</dbReference>
<dbReference type="EMBL" id="LIHL02000001">
    <property type="protein sequence ID" value="KAF5481493.1"/>
    <property type="molecule type" value="Genomic_DNA"/>
</dbReference>
<organism evidence="9 10">
    <name type="scientific">Juglans regia</name>
    <name type="common">English walnut</name>
    <dbReference type="NCBI Taxonomy" id="51240"/>
    <lineage>
        <taxon>Eukaryota</taxon>
        <taxon>Viridiplantae</taxon>
        <taxon>Streptophyta</taxon>
        <taxon>Embryophyta</taxon>
        <taxon>Tracheophyta</taxon>
        <taxon>Spermatophyta</taxon>
        <taxon>Magnoliopsida</taxon>
        <taxon>eudicotyledons</taxon>
        <taxon>Gunneridae</taxon>
        <taxon>Pentapetalae</taxon>
        <taxon>rosids</taxon>
        <taxon>fabids</taxon>
        <taxon>Fagales</taxon>
        <taxon>Juglandaceae</taxon>
        <taxon>Juglans</taxon>
    </lineage>
</organism>
<dbReference type="InterPro" id="IPR041412">
    <property type="entry name" value="Xrn1_helical"/>
</dbReference>
<dbReference type="Gene3D" id="3.40.50.12390">
    <property type="match status" value="2"/>
</dbReference>
<dbReference type="GO" id="GO:0004527">
    <property type="term" value="F:exonuclease activity"/>
    <property type="evidence" value="ECO:0007669"/>
    <property type="project" value="UniProtKB-KW"/>
</dbReference>
<reference evidence="9" key="1">
    <citation type="submission" date="2015-10" db="EMBL/GenBank/DDBJ databases">
        <authorList>
            <person name="Martinez-Garcia P.J."/>
            <person name="Crepeau M.W."/>
            <person name="Puiu D."/>
            <person name="Gonzalez-Ibeas D."/>
            <person name="Whalen J."/>
            <person name="Stevens K."/>
            <person name="Paul R."/>
            <person name="Butterfield T."/>
            <person name="Britton M."/>
            <person name="Reagan R."/>
            <person name="Chakraborty S."/>
            <person name="Walawage S.L."/>
            <person name="Vasquez-Gross H.A."/>
            <person name="Cardeno C."/>
            <person name="Famula R."/>
            <person name="Pratt K."/>
            <person name="Kuruganti S."/>
            <person name="Aradhya M.K."/>
            <person name="Leslie C.A."/>
            <person name="Dandekar A.M."/>
            <person name="Salzberg S.L."/>
            <person name="Wegrzyn J.L."/>
            <person name="Langley C.H."/>
            <person name="Neale D.B."/>
        </authorList>
    </citation>
    <scope>NUCLEOTIDE SEQUENCE</scope>
    <source>
        <tissue evidence="9">Leaves</tissue>
    </source>
</reference>
<evidence type="ECO:0000313" key="10">
    <source>
        <dbReference type="Proteomes" id="UP000619265"/>
    </source>
</evidence>
<dbReference type="Proteomes" id="UP000619265">
    <property type="component" value="Unassembled WGS sequence"/>
</dbReference>
<dbReference type="InterPro" id="IPR027073">
    <property type="entry name" value="5_3_exoribonuclease"/>
</dbReference>
<feature type="domain" description="Xrn1 helical" evidence="8">
    <location>
        <begin position="318"/>
        <end position="376"/>
    </location>
</feature>
<dbReference type="GO" id="GO:0003676">
    <property type="term" value="F:nucleic acid binding"/>
    <property type="evidence" value="ECO:0007669"/>
    <property type="project" value="InterPro"/>
</dbReference>
<evidence type="ECO:0000256" key="5">
    <source>
        <dbReference type="ARBA" id="ARBA00022839"/>
    </source>
</evidence>
<keyword evidence="4" id="KW-0378">Hydrolase</keyword>
<dbReference type="CDD" id="cd18673">
    <property type="entry name" value="PIN_XRN1-2-like"/>
    <property type="match status" value="1"/>
</dbReference>
<dbReference type="InterPro" id="IPR004859">
    <property type="entry name" value="Xrn1_N"/>
</dbReference>
<proteinExistence type="inferred from homology"/>
<evidence type="ECO:0000256" key="3">
    <source>
        <dbReference type="ARBA" id="ARBA00022722"/>
    </source>
</evidence>
<evidence type="ECO:0000256" key="1">
    <source>
        <dbReference type="ARBA" id="ARBA00006994"/>
    </source>
</evidence>
<evidence type="ECO:0000256" key="2">
    <source>
        <dbReference type="ARBA" id="ARBA00022664"/>
    </source>
</evidence>
<protein>
    <submittedName>
        <fullName evidence="9">Uncharacterized protein</fullName>
    </submittedName>
</protein>
<comment type="similarity">
    <text evidence="1">Belongs to the 5'-3' exonuclease family. XRN2/RAT1 subfamily.</text>
</comment>
<dbReference type="AlphaFoldDB" id="A0A833Y890"/>
<dbReference type="PANTHER" id="PTHR12341:SF53">
    <property type="entry name" value="5'-3' EXORIBONUCLEASE"/>
    <property type="match status" value="1"/>
</dbReference>
<keyword evidence="2" id="KW-0507">mRNA processing</keyword>
<evidence type="ECO:0000256" key="4">
    <source>
        <dbReference type="ARBA" id="ARBA00022801"/>
    </source>
</evidence>
<keyword evidence="5" id="KW-0269">Exonuclease</keyword>
<dbReference type="GO" id="GO:0006397">
    <property type="term" value="P:mRNA processing"/>
    <property type="evidence" value="ECO:0007669"/>
    <property type="project" value="UniProtKB-KW"/>
</dbReference>